<keyword evidence="1 2" id="KW-0238">DNA-binding</keyword>
<dbReference type="InterPro" id="IPR012340">
    <property type="entry name" value="NA-bd_OB-fold"/>
</dbReference>
<dbReference type="OrthoDB" id="513679at2"/>
<dbReference type="InterPro" id="IPR000424">
    <property type="entry name" value="Primosome_PriB/ssb"/>
</dbReference>
<organism evidence="4 5">
    <name type="scientific">Brunnivagina elsteri CCALA 953</name>
    <dbReference type="NCBI Taxonomy" id="987040"/>
    <lineage>
        <taxon>Bacteria</taxon>
        <taxon>Bacillati</taxon>
        <taxon>Cyanobacteriota</taxon>
        <taxon>Cyanophyceae</taxon>
        <taxon>Nostocales</taxon>
        <taxon>Calotrichaceae</taxon>
        <taxon>Brunnivagina</taxon>
    </lineage>
</organism>
<evidence type="ECO:0000313" key="4">
    <source>
        <dbReference type="EMBL" id="PAX47322.1"/>
    </source>
</evidence>
<feature type="compositionally biased region" description="Low complexity" evidence="3">
    <location>
        <begin position="165"/>
        <end position="176"/>
    </location>
</feature>
<feature type="compositionally biased region" description="Polar residues" evidence="3">
    <location>
        <begin position="112"/>
        <end position="125"/>
    </location>
</feature>
<dbReference type="Pfam" id="PF00436">
    <property type="entry name" value="SSB"/>
    <property type="match status" value="1"/>
</dbReference>
<dbReference type="EMBL" id="NTFS01000592">
    <property type="protein sequence ID" value="PAX47322.1"/>
    <property type="molecule type" value="Genomic_DNA"/>
</dbReference>
<reference evidence="4 5" key="1">
    <citation type="submission" date="2017-08" db="EMBL/GenBank/DDBJ databases">
        <title>Draft genome sequence of filamentous cyanobacterium Calothrix elsteri CCALA 953.</title>
        <authorList>
            <person name="Gagunashvili A.N."/>
            <person name="Elster J."/>
            <person name="Andresson O.S."/>
        </authorList>
    </citation>
    <scope>NUCLEOTIDE SEQUENCE [LARGE SCALE GENOMIC DNA]</scope>
    <source>
        <strain evidence="4 5">CCALA 953</strain>
    </source>
</reference>
<dbReference type="SUPFAM" id="SSF50249">
    <property type="entry name" value="Nucleic acid-binding proteins"/>
    <property type="match status" value="1"/>
</dbReference>
<dbReference type="AlphaFoldDB" id="A0A2A2TAC2"/>
<evidence type="ECO:0000313" key="5">
    <source>
        <dbReference type="Proteomes" id="UP000218238"/>
    </source>
</evidence>
<dbReference type="Proteomes" id="UP000218238">
    <property type="component" value="Unassembled WGS sequence"/>
</dbReference>
<accession>A0A2A2TAC2</accession>
<protein>
    <submittedName>
        <fullName evidence="4">Single-stranded DNA-binding protein</fullName>
    </submittedName>
</protein>
<dbReference type="GO" id="GO:0003697">
    <property type="term" value="F:single-stranded DNA binding"/>
    <property type="evidence" value="ECO:0007669"/>
    <property type="project" value="InterPro"/>
</dbReference>
<dbReference type="RefSeq" id="WP_095724892.1">
    <property type="nucleotide sequence ID" value="NZ_NTFS01000592.1"/>
</dbReference>
<dbReference type="PROSITE" id="PS50935">
    <property type="entry name" value="SSB"/>
    <property type="match status" value="1"/>
</dbReference>
<dbReference type="CDD" id="cd04496">
    <property type="entry name" value="SSB_OBF"/>
    <property type="match status" value="1"/>
</dbReference>
<gene>
    <name evidence="4" type="ORF">CK510_28785</name>
</gene>
<dbReference type="Gene3D" id="2.40.50.140">
    <property type="entry name" value="Nucleic acid-binding proteins"/>
    <property type="match status" value="1"/>
</dbReference>
<feature type="region of interest" description="Disordered" evidence="3">
    <location>
        <begin position="112"/>
        <end position="199"/>
    </location>
</feature>
<comment type="caution">
    <text evidence="4">The sequence shown here is derived from an EMBL/GenBank/DDBJ whole genome shotgun (WGS) entry which is preliminary data.</text>
</comment>
<evidence type="ECO:0000256" key="2">
    <source>
        <dbReference type="PROSITE-ProRule" id="PRU00252"/>
    </source>
</evidence>
<evidence type="ECO:0000256" key="1">
    <source>
        <dbReference type="ARBA" id="ARBA00023125"/>
    </source>
</evidence>
<proteinExistence type="predicted"/>
<keyword evidence="5" id="KW-1185">Reference proteome</keyword>
<sequence>MNSCILMAEITNPPQLRHTPDGLELAEMMVQFAGSRPDDAPGMLRVIGWGNMAKEIHANYHQGDRVLIEGRLGMNTIQREGFKEKRAELTVQKIHSLGGAIVTTTNPMMEQATSAATNTRNNSAQTNYPPTDYPPTNYPPANNTPSYEPPISEPTPARTNVGVMNDDYNQNTNQNTPQRNFEPSTYPAMDAPDEDDIPF</sequence>
<name>A0A2A2TAC2_9CYAN</name>
<evidence type="ECO:0000256" key="3">
    <source>
        <dbReference type="SAM" id="MobiDB-lite"/>
    </source>
</evidence>